<proteinExistence type="predicted"/>
<sequence>MSKESFNIPDGEYEIDMSSLFAPLQNSDVFGLRFGFKPDTIDEQFPSILLREKSTDNFILQTESKENPKAIINNNSIQNNKSGINQILFDGKLQSNALSLNSTGITNNDNNNLILLDENSDIPSLLSGKQQKSEFVLIYDNISNEFKMETFNGIIKMSKSREPNILNNKFNDLLNDYKKLNINEFNKLTDDILSSNSELNNSNNDNISPSRSTKPRRITTLVPPPINPAFNNGSSSSSSSNINQHIGSPTISSPSATIQKIQRKANGAMKLTPSNGAGTKSRVKIPASRSSASPKISNASPTSLSVMSLKRAAMSSKNFGENKDINRVKQQSATSNRKSSTYKSRSNSQSQSPAPQSIEIPSSANNSEFFSDEDLENFAEELEDELDTDKNSDTGYSDNDVKSNSSNTKTKSNGKTQNDNHKNKTNIIKQEPEVIELGKGSDEEWQVNLSDWEDDAFDFDDDSNNGNNNNNKQQPVSYRKSTSNTSDNLALQATPQPMKENNHINSIQEVDDEFDDEDFDIEFEDVEDEDRINDNENNDNDKFGLIVEDDPFASKRVNNSRSSTPNTSTNSNSSNANANNGPISIRQLAAVTSSANNNNNNNNKNSTPSPSAQILTPRLDTPRYDTLTPRLDVASPRLDSFPDRASRRPTTGRKSTAKSTATITTATTSSSVDDESPVPKPKSRAGRPKGSKNKTKKADKASTAQKKVPETIEIADDFDEDELDKVMDDYDFDISDTEETDNKNSATNAITIDDDDDEEMSEEE</sequence>
<gene>
    <name evidence="1" type="ORF">Cboi01_000191800</name>
</gene>
<dbReference type="Proteomes" id="UP001165101">
    <property type="component" value="Unassembled WGS sequence"/>
</dbReference>
<comment type="caution">
    <text evidence="1">The sequence shown here is derived from an EMBL/GenBank/DDBJ whole genome shotgun (WGS) entry which is preliminary data.</text>
</comment>
<evidence type="ECO:0000313" key="2">
    <source>
        <dbReference type="Proteomes" id="UP001165101"/>
    </source>
</evidence>
<dbReference type="EMBL" id="BSXV01000786">
    <property type="protein sequence ID" value="GME90605.1"/>
    <property type="molecule type" value="Genomic_DNA"/>
</dbReference>
<reference evidence="1" key="1">
    <citation type="submission" date="2023-04" db="EMBL/GenBank/DDBJ databases">
        <title>Candida boidinii NBRC 1967.</title>
        <authorList>
            <person name="Ichikawa N."/>
            <person name="Sato H."/>
            <person name="Tonouchi N."/>
        </authorList>
    </citation>
    <scope>NUCLEOTIDE SEQUENCE</scope>
    <source>
        <strain evidence="1">NBRC 1967</strain>
    </source>
</reference>
<evidence type="ECO:0000313" key="1">
    <source>
        <dbReference type="EMBL" id="GME90605.1"/>
    </source>
</evidence>
<keyword evidence="2" id="KW-1185">Reference proteome</keyword>
<accession>A0ACB5TKY7</accession>
<organism evidence="1 2">
    <name type="scientific">Candida boidinii</name>
    <name type="common">Yeast</name>
    <dbReference type="NCBI Taxonomy" id="5477"/>
    <lineage>
        <taxon>Eukaryota</taxon>
        <taxon>Fungi</taxon>
        <taxon>Dikarya</taxon>
        <taxon>Ascomycota</taxon>
        <taxon>Saccharomycotina</taxon>
        <taxon>Pichiomycetes</taxon>
        <taxon>Pichiales</taxon>
        <taxon>Pichiaceae</taxon>
        <taxon>Ogataea</taxon>
        <taxon>Ogataea/Candida clade</taxon>
    </lineage>
</organism>
<name>A0ACB5TKY7_CANBO</name>
<protein>
    <submittedName>
        <fullName evidence="1">Unnamed protein product</fullName>
    </submittedName>
</protein>